<feature type="region of interest" description="Disordered" evidence="4">
    <location>
        <begin position="1"/>
        <end position="29"/>
    </location>
</feature>
<dbReference type="PROSITE" id="PS50088">
    <property type="entry name" value="ANK_REPEAT"/>
    <property type="match status" value="2"/>
</dbReference>
<dbReference type="HOGENOM" id="CLU_742793_0_0_1"/>
<dbReference type="SMART" id="SM00248">
    <property type="entry name" value="ANK"/>
    <property type="match status" value="3"/>
</dbReference>
<accession>A0A0D3K8M2</accession>
<dbReference type="SUPFAM" id="SSF48403">
    <property type="entry name" value="Ankyrin repeat"/>
    <property type="match status" value="1"/>
</dbReference>
<dbReference type="eggNOG" id="KOG4177">
    <property type="taxonomic scope" value="Eukaryota"/>
</dbReference>
<evidence type="ECO:0008006" key="7">
    <source>
        <dbReference type="Google" id="ProtNLM"/>
    </source>
</evidence>
<dbReference type="RefSeq" id="XP_005784536.1">
    <property type="nucleotide sequence ID" value="XM_005784479.1"/>
</dbReference>
<keyword evidence="2 3" id="KW-0040">ANK repeat</keyword>
<dbReference type="KEGG" id="ehx:EMIHUDRAFT_99093"/>
<dbReference type="InterPro" id="IPR002110">
    <property type="entry name" value="Ankyrin_rpt"/>
</dbReference>
<dbReference type="Gene3D" id="1.25.40.20">
    <property type="entry name" value="Ankyrin repeat-containing domain"/>
    <property type="match status" value="1"/>
</dbReference>
<dbReference type="Proteomes" id="UP000013827">
    <property type="component" value="Unassembled WGS sequence"/>
</dbReference>
<name>A0A0D3K8M2_EMIH1</name>
<keyword evidence="6" id="KW-1185">Reference proteome</keyword>
<dbReference type="PANTHER" id="PTHR24173:SF83">
    <property type="entry name" value="SOCS BOX DOMAIN-CONTAINING PROTEIN"/>
    <property type="match status" value="1"/>
</dbReference>
<evidence type="ECO:0000313" key="5">
    <source>
        <dbReference type="EnsemblProtists" id="EOD32107"/>
    </source>
</evidence>
<reference evidence="5" key="2">
    <citation type="submission" date="2024-10" db="UniProtKB">
        <authorList>
            <consortium name="EnsemblProtists"/>
        </authorList>
    </citation>
    <scope>IDENTIFICATION</scope>
</reference>
<dbReference type="PROSITE" id="PS50297">
    <property type="entry name" value="ANK_REP_REGION"/>
    <property type="match status" value="1"/>
</dbReference>
<feature type="compositionally biased region" description="Low complexity" evidence="4">
    <location>
        <begin position="251"/>
        <end position="260"/>
    </location>
</feature>
<dbReference type="Pfam" id="PF12796">
    <property type="entry name" value="Ank_2"/>
    <property type="match status" value="1"/>
</dbReference>
<evidence type="ECO:0000256" key="2">
    <source>
        <dbReference type="ARBA" id="ARBA00023043"/>
    </source>
</evidence>
<dbReference type="PaxDb" id="2903-EOD32107"/>
<feature type="repeat" description="ANK" evidence="3">
    <location>
        <begin position="64"/>
        <end position="96"/>
    </location>
</feature>
<dbReference type="Pfam" id="PF00023">
    <property type="entry name" value="Ank"/>
    <property type="match status" value="1"/>
</dbReference>
<feature type="repeat" description="ANK" evidence="3">
    <location>
        <begin position="97"/>
        <end position="129"/>
    </location>
</feature>
<reference evidence="6" key="1">
    <citation type="journal article" date="2013" name="Nature">
        <title>Pan genome of the phytoplankton Emiliania underpins its global distribution.</title>
        <authorList>
            <person name="Read B.A."/>
            <person name="Kegel J."/>
            <person name="Klute M.J."/>
            <person name="Kuo A."/>
            <person name="Lefebvre S.C."/>
            <person name="Maumus F."/>
            <person name="Mayer C."/>
            <person name="Miller J."/>
            <person name="Monier A."/>
            <person name="Salamov A."/>
            <person name="Young J."/>
            <person name="Aguilar M."/>
            <person name="Claverie J.M."/>
            <person name="Frickenhaus S."/>
            <person name="Gonzalez K."/>
            <person name="Herman E.K."/>
            <person name="Lin Y.C."/>
            <person name="Napier J."/>
            <person name="Ogata H."/>
            <person name="Sarno A.F."/>
            <person name="Shmutz J."/>
            <person name="Schroeder D."/>
            <person name="de Vargas C."/>
            <person name="Verret F."/>
            <person name="von Dassow P."/>
            <person name="Valentin K."/>
            <person name="Van de Peer Y."/>
            <person name="Wheeler G."/>
            <person name="Dacks J.B."/>
            <person name="Delwiche C.F."/>
            <person name="Dyhrman S.T."/>
            <person name="Glockner G."/>
            <person name="John U."/>
            <person name="Richards T."/>
            <person name="Worden A.Z."/>
            <person name="Zhang X."/>
            <person name="Grigoriev I.V."/>
            <person name="Allen A.E."/>
            <person name="Bidle K."/>
            <person name="Borodovsky M."/>
            <person name="Bowler C."/>
            <person name="Brownlee C."/>
            <person name="Cock J.M."/>
            <person name="Elias M."/>
            <person name="Gladyshev V.N."/>
            <person name="Groth M."/>
            <person name="Guda C."/>
            <person name="Hadaegh A."/>
            <person name="Iglesias-Rodriguez M.D."/>
            <person name="Jenkins J."/>
            <person name="Jones B.M."/>
            <person name="Lawson T."/>
            <person name="Leese F."/>
            <person name="Lindquist E."/>
            <person name="Lobanov A."/>
            <person name="Lomsadze A."/>
            <person name="Malik S.B."/>
            <person name="Marsh M.E."/>
            <person name="Mackinder L."/>
            <person name="Mock T."/>
            <person name="Mueller-Roeber B."/>
            <person name="Pagarete A."/>
            <person name="Parker M."/>
            <person name="Probert I."/>
            <person name="Quesneville H."/>
            <person name="Raines C."/>
            <person name="Rensing S.A."/>
            <person name="Riano-Pachon D.M."/>
            <person name="Richier S."/>
            <person name="Rokitta S."/>
            <person name="Shiraiwa Y."/>
            <person name="Soanes D.M."/>
            <person name="van der Giezen M."/>
            <person name="Wahlund T.M."/>
            <person name="Williams B."/>
            <person name="Wilson W."/>
            <person name="Wolfe G."/>
            <person name="Wurch L.L."/>
        </authorList>
    </citation>
    <scope>NUCLEOTIDE SEQUENCE</scope>
</reference>
<evidence type="ECO:0000256" key="3">
    <source>
        <dbReference type="PROSITE-ProRule" id="PRU00023"/>
    </source>
</evidence>
<dbReference type="GeneID" id="17277379"/>
<dbReference type="STRING" id="2903.R1DB63"/>
<dbReference type="InterPro" id="IPR036770">
    <property type="entry name" value="Ankyrin_rpt-contain_sf"/>
</dbReference>
<evidence type="ECO:0000256" key="1">
    <source>
        <dbReference type="ARBA" id="ARBA00022737"/>
    </source>
</evidence>
<evidence type="ECO:0000313" key="6">
    <source>
        <dbReference type="Proteomes" id="UP000013827"/>
    </source>
</evidence>
<sequence>MPSSTALAHGASDRSNAASGDASSDDSEDDDIDALLMQACSAGSEDVASTLLRHGASASTRDEHALCPLHHAAWNGHTGIARLLLSHGADWRARDRRGATAAHLAAQFRHADVLALLLEAAGEVGGATALLQSRCGLGRSVQDTVADFATACAARPLPEGIPPGFTDQASALAWPIRRLLVDGDAPEAVSAAAVLKAMRLPWRQPDSVDGLADHQLDLTAAQLEALVGRPALEALCRLPGALAAQMAAAGGPAEGGLTEASPGGVSSLPSAGERPYRTFVRRFTPAERPWFTFHGDTATATVNVALADDGSHGGGRLLAMLGGRVQRIDRAMGEATVHPSELLHAVSRTTRGTRYSLVLFFGRGQRSQDSCEV</sequence>
<protein>
    <recommendedName>
        <fullName evidence="7">Fe2OG dioxygenase domain-containing protein</fullName>
    </recommendedName>
</protein>
<dbReference type="Gene3D" id="2.60.120.620">
    <property type="entry name" value="q2cbj1_9rhob like domain"/>
    <property type="match status" value="1"/>
</dbReference>
<evidence type="ECO:0000256" key="4">
    <source>
        <dbReference type="SAM" id="MobiDB-lite"/>
    </source>
</evidence>
<dbReference type="AlphaFoldDB" id="A0A0D3K8M2"/>
<feature type="region of interest" description="Disordered" evidence="4">
    <location>
        <begin position="251"/>
        <end position="271"/>
    </location>
</feature>
<proteinExistence type="predicted"/>
<keyword evidence="1" id="KW-0677">Repeat</keyword>
<feature type="compositionally biased region" description="Low complexity" evidence="4">
    <location>
        <begin position="13"/>
        <end position="22"/>
    </location>
</feature>
<dbReference type="EnsemblProtists" id="EOD32107">
    <property type="protein sequence ID" value="EOD32107"/>
    <property type="gene ID" value="EMIHUDRAFT_99093"/>
</dbReference>
<dbReference type="PANTHER" id="PTHR24173">
    <property type="entry name" value="ANKYRIN REPEAT CONTAINING"/>
    <property type="match status" value="1"/>
</dbReference>
<organism evidence="5 6">
    <name type="scientific">Emiliania huxleyi (strain CCMP1516)</name>
    <dbReference type="NCBI Taxonomy" id="280463"/>
    <lineage>
        <taxon>Eukaryota</taxon>
        <taxon>Haptista</taxon>
        <taxon>Haptophyta</taxon>
        <taxon>Prymnesiophyceae</taxon>
        <taxon>Isochrysidales</taxon>
        <taxon>Noelaerhabdaceae</taxon>
        <taxon>Emiliania</taxon>
    </lineage>
</organism>